<proteinExistence type="predicted"/>
<evidence type="ECO:0000313" key="1">
    <source>
        <dbReference type="EMBL" id="QHT02686.1"/>
    </source>
</evidence>
<organism evidence="1">
    <name type="scientific">viral metagenome</name>
    <dbReference type="NCBI Taxonomy" id="1070528"/>
    <lineage>
        <taxon>unclassified sequences</taxon>
        <taxon>metagenomes</taxon>
        <taxon>organismal metagenomes</taxon>
    </lineage>
</organism>
<dbReference type="EMBL" id="MN739396">
    <property type="protein sequence ID" value="QHT02686.1"/>
    <property type="molecule type" value="Genomic_DNA"/>
</dbReference>
<dbReference type="AlphaFoldDB" id="A0A6C0CD63"/>
<name>A0A6C0CD63_9ZZZZ</name>
<protein>
    <submittedName>
        <fullName evidence="1">Uncharacterized protein</fullName>
    </submittedName>
</protein>
<reference evidence="1" key="1">
    <citation type="journal article" date="2020" name="Nature">
        <title>Giant virus diversity and host interactions through global metagenomics.</title>
        <authorList>
            <person name="Schulz F."/>
            <person name="Roux S."/>
            <person name="Paez-Espino D."/>
            <person name="Jungbluth S."/>
            <person name="Walsh D.A."/>
            <person name="Denef V.J."/>
            <person name="McMahon K.D."/>
            <person name="Konstantinidis K.T."/>
            <person name="Eloe-Fadrosh E.A."/>
            <person name="Kyrpides N.C."/>
            <person name="Woyke T."/>
        </authorList>
    </citation>
    <scope>NUCLEOTIDE SEQUENCE</scope>
    <source>
        <strain evidence="1">GVMAG-M-3300020595-32</strain>
    </source>
</reference>
<sequence length="198" mass="23274">MSCNCVNCDCSIQLCKYKCENSGYNIYDQNNTFIKKEYDCDIESTDPEINTESNIEYCSMCNVNIEYPDSYDNTNQVFTNNGENIYYYENFLKRNIIHNFTNIQCGNCSCIMNNGYFTIEVVEETEDNLNNLSMPNDFIKNIMVYDNSDNLVYSIEPSDYDEYKELIEFNTDISKKILYCSNCNYIILNNLKKIQRFA</sequence>
<accession>A0A6C0CD63</accession>